<accession>A0A015XGJ4</accession>
<gene>
    <name evidence="1" type="ORF">M136_5408</name>
</gene>
<protein>
    <submittedName>
        <fullName evidence="1">Uncharacterized protein</fullName>
    </submittedName>
</protein>
<dbReference type="RefSeq" id="WP_032558100.1">
    <property type="nucleotide sequence ID" value="NZ_JGDJ01000116.1"/>
</dbReference>
<organism evidence="1 2">
    <name type="scientific">Bacteroides fragilis str. S36L11</name>
    <dbReference type="NCBI Taxonomy" id="1339327"/>
    <lineage>
        <taxon>Bacteria</taxon>
        <taxon>Pseudomonadati</taxon>
        <taxon>Bacteroidota</taxon>
        <taxon>Bacteroidia</taxon>
        <taxon>Bacteroidales</taxon>
        <taxon>Bacteroidaceae</taxon>
        <taxon>Bacteroides</taxon>
    </lineage>
</organism>
<name>A0A015XGJ4_BACFG</name>
<reference evidence="1 2" key="1">
    <citation type="submission" date="2014-02" db="EMBL/GenBank/DDBJ databases">
        <authorList>
            <person name="Sears C."/>
            <person name="Carroll K."/>
            <person name="Sack B.R."/>
            <person name="Qadri F."/>
            <person name="Myers L.L."/>
            <person name="Chung G.-T."/>
            <person name="Escheverria P."/>
            <person name="Fraser C.M."/>
            <person name="Sadzewicz L."/>
            <person name="Shefchek K.A."/>
            <person name="Tallon L."/>
            <person name="Das S.P."/>
            <person name="Daugherty S."/>
            <person name="Mongodin E.F."/>
        </authorList>
    </citation>
    <scope>NUCLEOTIDE SEQUENCE [LARGE SCALE GENOMIC DNA]</scope>
    <source>
        <strain evidence="1 2">S36L11</strain>
    </source>
</reference>
<dbReference type="AlphaFoldDB" id="A0A015XGJ4"/>
<evidence type="ECO:0000313" key="1">
    <source>
        <dbReference type="EMBL" id="EXZ30793.1"/>
    </source>
</evidence>
<sequence>MNESLFIEFVKKIWPKLSLYVKEKINGTNKNLTYLHKTMLTRVYSPDQKWEGTSANTTYVAADMVAMDSPLSPKKRDSIARSSGELPKVGIKKILRETQINAINIMKAHLSNATTEEAQKSLKNRIFSRLTDDGTACSVGIDERNEANFLTGLSDGVIIVEGDDDKNSGLGLRVNYGYLPEHSFGVVTTGEVTGDDIERVIGKANDDGNSISVIMLALSTYNKMRQSQWAKELVASYRGQTFDNETKLPVPTSTLFDEAFSDQYNGISFFKIDRSVTYEKNGKRVSYKPWNANKLIFLPSADNVGSFVWGTLAESTNPVKGVEYTIVDEYKLISRYSKTDPLQEFTNGQALCLPVIENVDQIYSLDILEAQTVDTTKESEDSTDVKITIWGVTYKKPEFVTEYNKIAGKNLTSTVSDDKLIAAVNRLSDADEASLKKAVESHKTT</sequence>
<evidence type="ECO:0000313" key="2">
    <source>
        <dbReference type="Proteomes" id="UP000022082"/>
    </source>
</evidence>
<dbReference type="Proteomes" id="UP000022082">
    <property type="component" value="Unassembled WGS sequence"/>
</dbReference>
<comment type="caution">
    <text evidence="1">The sequence shown here is derived from an EMBL/GenBank/DDBJ whole genome shotgun (WGS) entry which is preliminary data.</text>
</comment>
<dbReference type="PATRIC" id="fig|1339327.3.peg.619"/>
<dbReference type="EMBL" id="JGDJ01000116">
    <property type="protein sequence ID" value="EXZ30793.1"/>
    <property type="molecule type" value="Genomic_DNA"/>
</dbReference>
<proteinExistence type="predicted"/>